<gene>
    <name evidence="1" type="ORF">OUZ56_005294</name>
</gene>
<accession>A0ABQ9YSR6</accession>
<keyword evidence="2" id="KW-1185">Reference proteome</keyword>
<dbReference type="Proteomes" id="UP001234178">
    <property type="component" value="Unassembled WGS sequence"/>
</dbReference>
<evidence type="ECO:0000313" key="1">
    <source>
        <dbReference type="EMBL" id="KAK4003535.1"/>
    </source>
</evidence>
<organism evidence="1 2">
    <name type="scientific">Daphnia magna</name>
    <dbReference type="NCBI Taxonomy" id="35525"/>
    <lineage>
        <taxon>Eukaryota</taxon>
        <taxon>Metazoa</taxon>
        <taxon>Ecdysozoa</taxon>
        <taxon>Arthropoda</taxon>
        <taxon>Crustacea</taxon>
        <taxon>Branchiopoda</taxon>
        <taxon>Diplostraca</taxon>
        <taxon>Cladocera</taxon>
        <taxon>Anomopoda</taxon>
        <taxon>Daphniidae</taxon>
        <taxon>Daphnia</taxon>
    </lineage>
</organism>
<name>A0ABQ9YSR6_9CRUS</name>
<protein>
    <submittedName>
        <fullName evidence="1">Uncharacterized protein</fullName>
    </submittedName>
</protein>
<sequence>MKNPAALTLPSQPIRRHNTLGSFHAKSANQWRGQNSVLLKSNQKKPGQYVEEFCSIYKKRTENCVIYNHQNSNKPCSAFSAVAHVRNQLTHLRRKSPVKVDEDCRGGEDYLYTLPSLRDNQLQQGSVSGGCMHVGDCNIAHHPFTCNANLCREKDV</sequence>
<evidence type="ECO:0000313" key="2">
    <source>
        <dbReference type="Proteomes" id="UP001234178"/>
    </source>
</evidence>
<dbReference type="EMBL" id="JAOYFB010000001">
    <property type="protein sequence ID" value="KAK4003535.1"/>
    <property type="molecule type" value="Genomic_DNA"/>
</dbReference>
<proteinExistence type="predicted"/>
<reference evidence="1 2" key="1">
    <citation type="journal article" date="2023" name="Nucleic Acids Res.">
        <title>The hologenome of Daphnia magna reveals possible DNA methylation and microbiome-mediated evolution of the host genome.</title>
        <authorList>
            <person name="Chaturvedi A."/>
            <person name="Li X."/>
            <person name="Dhandapani V."/>
            <person name="Marshall H."/>
            <person name="Kissane S."/>
            <person name="Cuenca-Cambronero M."/>
            <person name="Asole G."/>
            <person name="Calvet F."/>
            <person name="Ruiz-Romero M."/>
            <person name="Marangio P."/>
            <person name="Guigo R."/>
            <person name="Rago D."/>
            <person name="Mirbahai L."/>
            <person name="Eastwood N."/>
            <person name="Colbourne J.K."/>
            <person name="Zhou J."/>
            <person name="Mallon E."/>
            <person name="Orsini L."/>
        </authorList>
    </citation>
    <scope>NUCLEOTIDE SEQUENCE [LARGE SCALE GENOMIC DNA]</scope>
    <source>
        <strain evidence="1">LRV0_1</strain>
    </source>
</reference>
<comment type="caution">
    <text evidence="1">The sequence shown here is derived from an EMBL/GenBank/DDBJ whole genome shotgun (WGS) entry which is preliminary data.</text>
</comment>